<evidence type="ECO:0000313" key="7">
    <source>
        <dbReference type="EMBL" id="KAI1615796.1"/>
    </source>
</evidence>
<sequence>MQTPEGEWRPTISSQRQDTPAQKQSTTPENNVRTPRQLLPRPQDPSTDELSSLALDRYQRRHRTNVTVACDQCKLKRVKCNGRNPCSRCSIKALDCTFEQGTDGRRGRNSSSELQTLLERVDSYDRFFQILRSSSSADAVRILHHMRSQHKDNTSDAGSTEDAALSATLRFAESLSSQPATPSGPPPLSPLDWQRHATSSVSDTASASAMSDAGTQNPSMRSGTGLADPLQSFGVPNHFPMSGFGSAITTAKYSTTESESHIDNVPPSGSSVSTTSPKPREPTTNPFPWLPRSSTNFRQANKWLNDDLSQASLWLSKESDKHRTRRGRTPKEHTSSPMKRR</sequence>
<dbReference type="PROSITE" id="PS50048">
    <property type="entry name" value="ZN2_CY6_FUNGAL_2"/>
    <property type="match status" value="1"/>
</dbReference>
<dbReference type="PROSITE" id="PS00463">
    <property type="entry name" value="ZN2_CY6_FUNGAL_1"/>
    <property type="match status" value="1"/>
</dbReference>
<keyword evidence="1" id="KW-0805">Transcription regulation</keyword>
<dbReference type="InterPro" id="IPR036864">
    <property type="entry name" value="Zn2-C6_fun-type_DNA-bd_sf"/>
</dbReference>
<name>A0AAN6E0S9_9EURO</name>
<proteinExistence type="predicted"/>
<feature type="compositionally biased region" description="Polar residues" evidence="5">
    <location>
        <begin position="11"/>
        <end position="34"/>
    </location>
</feature>
<feature type="compositionally biased region" description="Low complexity" evidence="5">
    <location>
        <begin position="265"/>
        <end position="277"/>
    </location>
</feature>
<dbReference type="CDD" id="cd00067">
    <property type="entry name" value="GAL4"/>
    <property type="match status" value="1"/>
</dbReference>
<feature type="region of interest" description="Disordered" evidence="5">
    <location>
        <begin position="172"/>
        <end position="231"/>
    </location>
</feature>
<dbReference type="Proteomes" id="UP001203852">
    <property type="component" value="Unassembled WGS sequence"/>
</dbReference>
<evidence type="ECO:0000256" key="1">
    <source>
        <dbReference type="ARBA" id="ARBA00023015"/>
    </source>
</evidence>
<feature type="region of interest" description="Disordered" evidence="5">
    <location>
        <begin position="315"/>
        <end position="341"/>
    </location>
</feature>
<reference evidence="7" key="1">
    <citation type="journal article" date="2022" name="bioRxiv">
        <title>Deciphering the potential niche of two novel black yeast fungi from a biological soil crust based on their genomes, phenotypes, and melanin regulation.</title>
        <authorList>
            <consortium name="DOE Joint Genome Institute"/>
            <person name="Carr E.C."/>
            <person name="Barton Q."/>
            <person name="Grambo S."/>
            <person name="Sullivan M."/>
            <person name="Renfro C.M."/>
            <person name="Kuo A."/>
            <person name="Pangilinan J."/>
            <person name="Lipzen A."/>
            <person name="Keymanesh K."/>
            <person name="Savage E."/>
            <person name="Barry K."/>
            <person name="Grigoriev I.V."/>
            <person name="Riekhof W.R."/>
            <person name="Harris S.S."/>
        </authorList>
    </citation>
    <scope>NUCLEOTIDE SEQUENCE</scope>
    <source>
        <strain evidence="7">JF 03-4F</strain>
    </source>
</reference>
<feature type="compositionally biased region" description="Low complexity" evidence="5">
    <location>
        <begin position="197"/>
        <end position="213"/>
    </location>
</feature>
<feature type="region of interest" description="Disordered" evidence="5">
    <location>
        <begin position="1"/>
        <end position="49"/>
    </location>
</feature>
<keyword evidence="2" id="KW-0238">DNA-binding</keyword>
<evidence type="ECO:0000256" key="3">
    <source>
        <dbReference type="ARBA" id="ARBA00023163"/>
    </source>
</evidence>
<dbReference type="SUPFAM" id="SSF57701">
    <property type="entry name" value="Zn2/Cys6 DNA-binding domain"/>
    <property type="match status" value="1"/>
</dbReference>
<protein>
    <recommendedName>
        <fullName evidence="6">Zn(2)-C6 fungal-type domain-containing protein</fullName>
    </recommendedName>
</protein>
<evidence type="ECO:0000259" key="6">
    <source>
        <dbReference type="PROSITE" id="PS50048"/>
    </source>
</evidence>
<evidence type="ECO:0000256" key="2">
    <source>
        <dbReference type="ARBA" id="ARBA00023125"/>
    </source>
</evidence>
<dbReference type="Pfam" id="PF00172">
    <property type="entry name" value="Zn_clus"/>
    <property type="match status" value="1"/>
</dbReference>
<dbReference type="AlphaFoldDB" id="A0AAN6E0S9"/>
<dbReference type="InterPro" id="IPR001138">
    <property type="entry name" value="Zn2Cys6_DnaBD"/>
</dbReference>
<keyword evidence="3" id="KW-0804">Transcription</keyword>
<accession>A0AAN6E0S9</accession>
<evidence type="ECO:0000256" key="4">
    <source>
        <dbReference type="ARBA" id="ARBA00023242"/>
    </source>
</evidence>
<dbReference type="GO" id="GO:0003677">
    <property type="term" value="F:DNA binding"/>
    <property type="evidence" value="ECO:0007669"/>
    <property type="project" value="UniProtKB-KW"/>
</dbReference>
<evidence type="ECO:0000256" key="5">
    <source>
        <dbReference type="SAM" id="MobiDB-lite"/>
    </source>
</evidence>
<dbReference type="GO" id="GO:0000981">
    <property type="term" value="F:DNA-binding transcription factor activity, RNA polymerase II-specific"/>
    <property type="evidence" value="ECO:0007669"/>
    <property type="project" value="InterPro"/>
</dbReference>
<comment type="caution">
    <text evidence="7">The sequence shown here is derived from an EMBL/GenBank/DDBJ whole genome shotgun (WGS) entry which is preliminary data.</text>
</comment>
<dbReference type="SMART" id="SM00066">
    <property type="entry name" value="GAL4"/>
    <property type="match status" value="1"/>
</dbReference>
<feature type="compositionally biased region" description="Polar residues" evidence="5">
    <location>
        <begin position="282"/>
        <end position="294"/>
    </location>
</feature>
<evidence type="ECO:0000313" key="8">
    <source>
        <dbReference type="Proteomes" id="UP001203852"/>
    </source>
</evidence>
<keyword evidence="8" id="KW-1185">Reference proteome</keyword>
<dbReference type="Gene3D" id="4.10.240.10">
    <property type="entry name" value="Zn(2)-C6 fungal-type DNA-binding domain"/>
    <property type="match status" value="1"/>
</dbReference>
<feature type="region of interest" description="Disordered" evidence="5">
    <location>
        <begin position="255"/>
        <end position="294"/>
    </location>
</feature>
<dbReference type="InterPro" id="IPR053187">
    <property type="entry name" value="Notoamide_regulator"/>
</dbReference>
<organism evidence="7 8">
    <name type="scientific">Exophiala viscosa</name>
    <dbReference type="NCBI Taxonomy" id="2486360"/>
    <lineage>
        <taxon>Eukaryota</taxon>
        <taxon>Fungi</taxon>
        <taxon>Dikarya</taxon>
        <taxon>Ascomycota</taxon>
        <taxon>Pezizomycotina</taxon>
        <taxon>Eurotiomycetes</taxon>
        <taxon>Chaetothyriomycetidae</taxon>
        <taxon>Chaetothyriales</taxon>
        <taxon>Herpotrichiellaceae</taxon>
        <taxon>Exophiala</taxon>
    </lineage>
</organism>
<dbReference type="EMBL" id="MU404352">
    <property type="protein sequence ID" value="KAI1615796.1"/>
    <property type="molecule type" value="Genomic_DNA"/>
</dbReference>
<feature type="domain" description="Zn(2)-C6 fungal-type" evidence="6">
    <location>
        <begin position="69"/>
        <end position="98"/>
    </location>
</feature>
<dbReference type="PANTHER" id="PTHR47256">
    <property type="entry name" value="ZN(II)2CYS6 TRANSCRIPTION FACTOR (EUROFUNG)-RELATED"/>
    <property type="match status" value="1"/>
</dbReference>
<dbReference type="PANTHER" id="PTHR47256:SF1">
    <property type="entry name" value="ZN(II)2CYS6 TRANSCRIPTION FACTOR (EUROFUNG)"/>
    <property type="match status" value="1"/>
</dbReference>
<keyword evidence="4" id="KW-0539">Nucleus</keyword>
<dbReference type="GO" id="GO:0008270">
    <property type="term" value="F:zinc ion binding"/>
    <property type="evidence" value="ECO:0007669"/>
    <property type="project" value="InterPro"/>
</dbReference>
<gene>
    <name evidence="7" type="ORF">EDD36DRAFT_486085</name>
</gene>